<organism evidence="3 4">
    <name type="scientific">Hypholoma sublateritium (strain FD-334 SS-4)</name>
    <dbReference type="NCBI Taxonomy" id="945553"/>
    <lineage>
        <taxon>Eukaryota</taxon>
        <taxon>Fungi</taxon>
        <taxon>Dikarya</taxon>
        <taxon>Basidiomycota</taxon>
        <taxon>Agaricomycotina</taxon>
        <taxon>Agaricomycetes</taxon>
        <taxon>Agaricomycetidae</taxon>
        <taxon>Agaricales</taxon>
        <taxon>Agaricineae</taxon>
        <taxon>Strophariaceae</taxon>
        <taxon>Hypholoma</taxon>
    </lineage>
</organism>
<dbReference type="PANTHER" id="PTHR10963:SF24">
    <property type="entry name" value="GLYCOSIDASE C21B10.07-RELATED"/>
    <property type="match status" value="1"/>
</dbReference>
<dbReference type="InterPro" id="IPR050546">
    <property type="entry name" value="Glycosyl_Hydrlase_16"/>
</dbReference>
<dbReference type="InterPro" id="IPR013320">
    <property type="entry name" value="ConA-like_dom_sf"/>
</dbReference>
<dbReference type="GO" id="GO:0004553">
    <property type="term" value="F:hydrolase activity, hydrolyzing O-glycosyl compounds"/>
    <property type="evidence" value="ECO:0007669"/>
    <property type="project" value="InterPro"/>
</dbReference>
<dbReference type="PROSITE" id="PS51762">
    <property type="entry name" value="GH16_2"/>
    <property type="match status" value="1"/>
</dbReference>
<dbReference type="OMA" id="AKWKINY"/>
<dbReference type="InterPro" id="IPR000757">
    <property type="entry name" value="Beta-glucanase-like"/>
</dbReference>
<dbReference type="FunFam" id="2.60.120.200:FF:000179">
    <property type="entry name" value="Unplaced genomic scaffold supercont1.19, whole genome shotgun sequence"/>
    <property type="match status" value="1"/>
</dbReference>
<evidence type="ECO:0000313" key="3">
    <source>
        <dbReference type="EMBL" id="KJA28032.1"/>
    </source>
</evidence>
<dbReference type="SUPFAM" id="SSF49899">
    <property type="entry name" value="Concanavalin A-like lectins/glucanases"/>
    <property type="match status" value="1"/>
</dbReference>
<dbReference type="EMBL" id="KN817522">
    <property type="protein sequence ID" value="KJA28032.1"/>
    <property type="molecule type" value="Genomic_DNA"/>
</dbReference>
<accession>A0A0D2LJX6</accession>
<evidence type="ECO:0000259" key="2">
    <source>
        <dbReference type="PROSITE" id="PS51762"/>
    </source>
</evidence>
<dbReference type="Pfam" id="PF26113">
    <property type="entry name" value="GH16_XgeA"/>
    <property type="match status" value="1"/>
</dbReference>
<keyword evidence="3" id="KW-0378">Hydrolase</keyword>
<feature type="chain" id="PRO_5002247092" evidence="1">
    <location>
        <begin position="19"/>
        <end position="337"/>
    </location>
</feature>
<dbReference type="AlphaFoldDB" id="A0A0D2LJX6"/>
<keyword evidence="4" id="KW-1185">Reference proteome</keyword>
<reference evidence="4" key="1">
    <citation type="submission" date="2014-04" db="EMBL/GenBank/DDBJ databases">
        <title>Evolutionary Origins and Diversification of the Mycorrhizal Mutualists.</title>
        <authorList>
            <consortium name="DOE Joint Genome Institute"/>
            <consortium name="Mycorrhizal Genomics Consortium"/>
            <person name="Kohler A."/>
            <person name="Kuo A."/>
            <person name="Nagy L.G."/>
            <person name="Floudas D."/>
            <person name="Copeland A."/>
            <person name="Barry K.W."/>
            <person name="Cichocki N."/>
            <person name="Veneault-Fourrey C."/>
            <person name="LaButti K."/>
            <person name="Lindquist E.A."/>
            <person name="Lipzen A."/>
            <person name="Lundell T."/>
            <person name="Morin E."/>
            <person name="Murat C."/>
            <person name="Riley R."/>
            <person name="Ohm R."/>
            <person name="Sun H."/>
            <person name="Tunlid A."/>
            <person name="Henrissat B."/>
            <person name="Grigoriev I.V."/>
            <person name="Hibbett D.S."/>
            <person name="Martin F."/>
        </authorList>
    </citation>
    <scope>NUCLEOTIDE SEQUENCE [LARGE SCALE GENOMIC DNA]</scope>
    <source>
        <strain evidence="4">FD-334 SS-4</strain>
    </source>
</reference>
<protein>
    <submittedName>
        <fullName evidence="3">Glycoside hydrolase family 16 protein</fullName>
    </submittedName>
</protein>
<evidence type="ECO:0000256" key="1">
    <source>
        <dbReference type="SAM" id="SignalP"/>
    </source>
</evidence>
<name>A0A0D2LJX6_HYPSF</name>
<feature type="domain" description="GH16" evidence="2">
    <location>
        <begin position="42"/>
        <end position="305"/>
    </location>
</feature>
<dbReference type="PANTHER" id="PTHR10963">
    <property type="entry name" value="GLYCOSYL HYDROLASE-RELATED"/>
    <property type="match status" value="1"/>
</dbReference>
<dbReference type="CDD" id="cd02181">
    <property type="entry name" value="GH16_fungal_Lam16A_glucanase"/>
    <property type="match status" value="1"/>
</dbReference>
<proteinExistence type="predicted"/>
<dbReference type="STRING" id="945553.A0A0D2LJX6"/>
<evidence type="ECO:0000313" key="4">
    <source>
        <dbReference type="Proteomes" id="UP000054270"/>
    </source>
</evidence>
<dbReference type="Proteomes" id="UP000054270">
    <property type="component" value="Unassembled WGS sequence"/>
</dbReference>
<dbReference type="OrthoDB" id="192832at2759"/>
<dbReference type="GO" id="GO:0009251">
    <property type="term" value="P:glucan catabolic process"/>
    <property type="evidence" value="ECO:0007669"/>
    <property type="project" value="TreeGrafter"/>
</dbReference>
<keyword evidence="1" id="KW-0732">Signal</keyword>
<dbReference type="Gene3D" id="2.60.120.200">
    <property type="match status" value="1"/>
</dbReference>
<sequence length="337" mass="36495">MRWSTTLVLPFLPLTVLAGKFNDPALRSRHARHAIQARTNSTKFAIADYYQGESFLNEWDFFTDADPTNGNVNYQSQAQAVQKGLAFVQADGTTVLKVDNFTNVAVGGNRDSVRISSQKTYNGGLFIADFWSMPHGCSVWPAYWSVGPNWPSQGEIDVLEGVHEQPTNQYTLHTSEGCELGNSFNTKSVLSTIISDNCASSGSDNRGCAFSDPSTESYGHGFNILAGGVFAHLWDSTGIYIWRFTRAAIPADITAQNPDPSTWGTPAASFPASNCDIASHFSEHSLVLDTTICGDFAGPTYAASGCAGTCAQAVANSTNFDFAKWEINYIAVYNPTN</sequence>
<feature type="signal peptide" evidence="1">
    <location>
        <begin position="1"/>
        <end position="18"/>
    </location>
</feature>
<gene>
    <name evidence="3" type="ORF">HYPSUDRAFT_130097</name>
</gene>